<dbReference type="EMBL" id="CP036426">
    <property type="protein sequence ID" value="QDV32846.1"/>
    <property type="molecule type" value="Genomic_DNA"/>
</dbReference>
<name>A0A518GW74_9BACT</name>
<organism evidence="2 3">
    <name type="scientific">Tautonia plasticadhaerens</name>
    <dbReference type="NCBI Taxonomy" id="2527974"/>
    <lineage>
        <taxon>Bacteria</taxon>
        <taxon>Pseudomonadati</taxon>
        <taxon>Planctomycetota</taxon>
        <taxon>Planctomycetia</taxon>
        <taxon>Isosphaerales</taxon>
        <taxon>Isosphaeraceae</taxon>
        <taxon>Tautonia</taxon>
    </lineage>
</organism>
<sequence>MDFFNVEGGGLPVMEVDPAASDDDRLVFVRGPRRSCGVVIGMLGLAALAGAVAGAVSSGEPRERSALLALGAFAAVAGSALGVALASSRYRLIVDRREGRLVSSWWFLGLENRTSKAIGEPRSVGWAREVEQSGGGTGPATERIRFPVLLHYRVGGRGGMQRLFVASDEEVARRLARALAEFLGVDPGDRGQ</sequence>
<evidence type="ECO:0000313" key="2">
    <source>
        <dbReference type="EMBL" id="QDV32846.1"/>
    </source>
</evidence>
<dbReference type="RefSeq" id="WP_145267244.1">
    <property type="nucleotide sequence ID" value="NZ_CP036426.1"/>
</dbReference>
<reference evidence="2 3" key="1">
    <citation type="submission" date="2019-02" db="EMBL/GenBank/DDBJ databases">
        <title>Deep-cultivation of Planctomycetes and their phenomic and genomic characterization uncovers novel biology.</title>
        <authorList>
            <person name="Wiegand S."/>
            <person name="Jogler M."/>
            <person name="Boedeker C."/>
            <person name="Pinto D."/>
            <person name="Vollmers J."/>
            <person name="Rivas-Marin E."/>
            <person name="Kohn T."/>
            <person name="Peeters S.H."/>
            <person name="Heuer A."/>
            <person name="Rast P."/>
            <person name="Oberbeckmann S."/>
            <person name="Bunk B."/>
            <person name="Jeske O."/>
            <person name="Meyerdierks A."/>
            <person name="Storesund J.E."/>
            <person name="Kallscheuer N."/>
            <person name="Luecker S."/>
            <person name="Lage O.M."/>
            <person name="Pohl T."/>
            <person name="Merkel B.J."/>
            <person name="Hornburger P."/>
            <person name="Mueller R.-W."/>
            <person name="Bruemmer F."/>
            <person name="Labrenz M."/>
            <person name="Spormann A.M."/>
            <person name="Op den Camp H."/>
            <person name="Overmann J."/>
            <person name="Amann R."/>
            <person name="Jetten M.S.M."/>
            <person name="Mascher T."/>
            <person name="Medema M.H."/>
            <person name="Devos D.P."/>
            <person name="Kaster A.-K."/>
            <person name="Ovreas L."/>
            <person name="Rohde M."/>
            <person name="Galperin M.Y."/>
            <person name="Jogler C."/>
        </authorList>
    </citation>
    <scope>NUCLEOTIDE SEQUENCE [LARGE SCALE GENOMIC DNA]</scope>
    <source>
        <strain evidence="2 3">ElP</strain>
    </source>
</reference>
<accession>A0A518GW74</accession>
<dbReference type="AlphaFoldDB" id="A0A518GW74"/>
<evidence type="ECO:0000256" key="1">
    <source>
        <dbReference type="SAM" id="Phobius"/>
    </source>
</evidence>
<dbReference type="Proteomes" id="UP000317835">
    <property type="component" value="Chromosome"/>
</dbReference>
<keyword evidence="3" id="KW-1185">Reference proteome</keyword>
<keyword evidence="1" id="KW-0472">Membrane</keyword>
<feature type="transmembrane region" description="Helical" evidence="1">
    <location>
        <begin position="68"/>
        <end position="87"/>
    </location>
</feature>
<dbReference type="KEGG" id="tpla:ElP_06860"/>
<proteinExistence type="predicted"/>
<feature type="transmembrane region" description="Helical" evidence="1">
    <location>
        <begin position="35"/>
        <end position="56"/>
    </location>
</feature>
<gene>
    <name evidence="2" type="ORF">ElP_06860</name>
</gene>
<keyword evidence="1" id="KW-0812">Transmembrane</keyword>
<protein>
    <submittedName>
        <fullName evidence="2">Uncharacterized protein</fullName>
    </submittedName>
</protein>
<evidence type="ECO:0000313" key="3">
    <source>
        <dbReference type="Proteomes" id="UP000317835"/>
    </source>
</evidence>
<keyword evidence="1" id="KW-1133">Transmembrane helix</keyword>